<name>A0A9P5JY22_9AGAM</name>
<feature type="compositionally biased region" description="Polar residues" evidence="1">
    <location>
        <begin position="19"/>
        <end position="31"/>
    </location>
</feature>
<comment type="caution">
    <text evidence="2">The sequence shown here is derived from an EMBL/GenBank/DDBJ whole genome shotgun (WGS) entry which is preliminary data.</text>
</comment>
<evidence type="ECO:0000313" key="3">
    <source>
        <dbReference type="Proteomes" id="UP000759537"/>
    </source>
</evidence>
<accession>A0A9P5JY22</accession>
<protein>
    <submittedName>
        <fullName evidence="2">Uncharacterized protein</fullName>
    </submittedName>
</protein>
<dbReference type="OrthoDB" id="3201089at2759"/>
<reference evidence="2" key="2">
    <citation type="journal article" date="2020" name="Nat. Commun.">
        <title>Large-scale genome sequencing of mycorrhizal fungi provides insights into the early evolution of symbiotic traits.</title>
        <authorList>
            <person name="Miyauchi S."/>
            <person name="Kiss E."/>
            <person name="Kuo A."/>
            <person name="Drula E."/>
            <person name="Kohler A."/>
            <person name="Sanchez-Garcia M."/>
            <person name="Morin E."/>
            <person name="Andreopoulos B."/>
            <person name="Barry K.W."/>
            <person name="Bonito G."/>
            <person name="Buee M."/>
            <person name="Carver A."/>
            <person name="Chen C."/>
            <person name="Cichocki N."/>
            <person name="Clum A."/>
            <person name="Culley D."/>
            <person name="Crous P.W."/>
            <person name="Fauchery L."/>
            <person name="Girlanda M."/>
            <person name="Hayes R.D."/>
            <person name="Keri Z."/>
            <person name="LaButti K."/>
            <person name="Lipzen A."/>
            <person name="Lombard V."/>
            <person name="Magnuson J."/>
            <person name="Maillard F."/>
            <person name="Murat C."/>
            <person name="Nolan M."/>
            <person name="Ohm R.A."/>
            <person name="Pangilinan J."/>
            <person name="Pereira M.F."/>
            <person name="Perotto S."/>
            <person name="Peter M."/>
            <person name="Pfister S."/>
            <person name="Riley R."/>
            <person name="Sitrit Y."/>
            <person name="Stielow J.B."/>
            <person name="Szollosi G."/>
            <person name="Zifcakova L."/>
            <person name="Stursova M."/>
            <person name="Spatafora J.W."/>
            <person name="Tedersoo L."/>
            <person name="Vaario L.M."/>
            <person name="Yamada A."/>
            <person name="Yan M."/>
            <person name="Wang P."/>
            <person name="Xu J."/>
            <person name="Bruns T."/>
            <person name="Baldrian P."/>
            <person name="Vilgalys R."/>
            <person name="Dunand C."/>
            <person name="Henrissat B."/>
            <person name="Grigoriev I.V."/>
            <person name="Hibbett D."/>
            <person name="Nagy L.G."/>
            <person name="Martin F.M."/>
        </authorList>
    </citation>
    <scope>NUCLEOTIDE SEQUENCE</scope>
    <source>
        <strain evidence="2">Prilba</strain>
    </source>
</reference>
<sequence>MPYTAIHSDTGGGFHGGNSLPQSEATSQPLTYSPEHDQANAPPCCVPAVSVLRCIGLCIECDNTLFEAALPVHSYGYAPQWNAPAPCPSVQDQRYSAPVAYVNDVACGYGVWSDAQERAPFAPAKAMNAATSYKNQDNWNSANSPAAYREESRIPADRDLNGWSTTGIQPGGVVDYGPTLGGSSAQSAAGNDAQASVPDGEAPAASDGLRTLTSRYVLDPGTRIETVDIGPNRYGRRKITITLETADGV</sequence>
<feature type="compositionally biased region" description="Basic and acidic residues" evidence="1">
    <location>
        <begin position="148"/>
        <end position="160"/>
    </location>
</feature>
<gene>
    <name evidence="2" type="ORF">DFH94DRAFT_206135</name>
</gene>
<proteinExistence type="predicted"/>
<organism evidence="2 3">
    <name type="scientific">Russula ochroleuca</name>
    <dbReference type="NCBI Taxonomy" id="152965"/>
    <lineage>
        <taxon>Eukaryota</taxon>
        <taxon>Fungi</taxon>
        <taxon>Dikarya</taxon>
        <taxon>Basidiomycota</taxon>
        <taxon>Agaricomycotina</taxon>
        <taxon>Agaricomycetes</taxon>
        <taxon>Russulales</taxon>
        <taxon>Russulaceae</taxon>
        <taxon>Russula</taxon>
    </lineage>
</organism>
<dbReference type="EMBL" id="WHVB01000024">
    <property type="protein sequence ID" value="KAF8470962.1"/>
    <property type="molecule type" value="Genomic_DNA"/>
</dbReference>
<evidence type="ECO:0000313" key="2">
    <source>
        <dbReference type="EMBL" id="KAF8470962.1"/>
    </source>
</evidence>
<keyword evidence="3" id="KW-1185">Reference proteome</keyword>
<reference evidence="2" key="1">
    <citation type="submission" date="2019-10" db="EMBL/GenBank/DDBJ databases">
        <authorList>
            <consortium name="DOE Joint Genome Institute"/>
            <person name="Kuo A."/>
            <person name="Miyauchi S."/>
            <person name="Kiss E."/>
            <person name="Drula E."/>
            <person name="Kohler A."/>
            <person name="Sanchez-Garcia M."/>
            <person name="Andreopoulos B."/>
            <person name="Barry K.W."/>
            <person name="Bonito G."/>
            <person name="Buee M."/>
            <person name="Carver A."/>
            <person name="Chen C."/>
            <person name="Cichocki N."/>
            <person name="Clum A."/>
            <person name="Culley D."/>
            <person name="Crous P.W."/>
            <person name="Fauchery L."/>
            <person name="Girlanda M."/>
            <person name="Hayes R."/>
            <person name="Keri Z."/>
            <person name="LaButti K."/>
            <person name="Lipzen A."/>
            <person name="Lombard V."/>
            <person name="Magnuson J."/>
            <person name="Maillard F."/>
            <person name="Morin E."/>
            <person name="Murat C."/>
            <person name="Nolan M."/>
            <person name="Ohm R."/>
            <person name="Pangilinan J."/>
            <person name="Pereira M."/>
            <person name="Perotto S."/>
            <person name="Peter M."/>
            <person name="Riley R."/>
            <person name="Sitrit Y."/>
            <person name="Stielow B."/>
            <person name="Szollosi G."/>
            <person name="Zifcakova L."/>
            <person name="Stursova M."/>
            <person name="Spatafora J.W."/>
            <person name="Tedersoo L."/>
            <person name="Vaario L.-M."/>
            <person name="Yamada A."/>
            <person name="Yan M."/>
            <person name="Wang P."/>
            <person name="Xu J."/>
            <person name="Bruns T."/>
            <person name="Baldrian P."/>
            <person name="Vilgalys R."/>
            <person name="Henrissat B."/>
            <person name="Grigoriev I.V."/>
            <person name="Hibbett D."/>
            <person name="Nagy L.G."/>
            <person name="Martin F.M."/>
        </authorList>
    </citation>
    <scope>NUCLEOTIDE SEQUENCE</scope>
    <source>
        <strain evidence="2">Prilba</strain>
    </source>
</reference>
<dbReference type="AlphaFoldDB" id="A0A9P5JY22"/>
<feature type="region of interest" description="Disordered" evidence="1">
    <location>
        <begin position="138"/>
        <end position="208"/>
    </location>
</feature>
<evidence type="ECO:0000256" key="1">
    <source>
        <dbReference type="SAM" id="MobiDB-lite"/>
    </source>
</evidence>
<feature type="region of interest" description="Disordered" evidence="1">
    <location>
        <begin position="1"/>
        <end position="34"/>
    </location>
</feature>
<dbReference type="Proteomes" id="UP000759537">
    <property type="component" value="Unassembled WGS sequence"/>
</dbReference>